<proteinExistence type="predicted"/>
<dbReference type="RefSeq" id="WP_344566705.1">
    <property type="nucleotide sequence ID" value="NZ_BAAARJ010000010.1"/>
</dbReference>
<accession>A0ABN3Q4R6</accession>
<protein>
    <submittedName>
        <fullName evidence="5">FAD-dependent monooxygenase</fullName>
    </submittedName>
</protein>
<dbReference type="PRINTS" id="PR00420">
    <property type="entry name" value="RNGMNOXGNASE"/>
</dbReference>
<dbReference type="InterPro" id="IPR002938">
    <property type="entry name" value="FAD-bd"/>
</dbReference>
<dbReference type="SUPFAM" id="SSF51905">
    <property type="entry name" value="FAD/NAD(P)-binding domain"/>
    <property type="match status" value="1"/>
</dbReference>
<dbReference type="PANTHER" id="PTHR13789:SF309">
    <property type="entry name" value="PUTATIVE (AFU_ORTHOLOGUE AFUA_6G14510)-RELATED"/>
    <property type="match status" value="1"/>
</dbReference>
<dbReference type="GO" id="GO:0004497">
    <property type="term" value="F:monooxygenase activity"/>
    <property type="evidence" value="ECO:0007669"/>
    <property type="project" value="UniProtKB-KW"/>
</dbReference>
<feature type="region of interest" description="Disordered" evidence="3">
    <location>
        <begin position="79"/>
        <end position="130"/>
    </location>
</feature>
<gene>
    <name evidence="5" type="ORF">GCM10009863_33200</name>
</gene>
<organism evidence="5 6">
    <name type="scientific">Streptomyces axinellae</name>
    <dbReference type="NCBI Taxonomy" id="552788"/>
    <lineage>
        <taxon>Bacteria</taxon>
        <taxon>Bacillati</taxon>
        <taxon>Actinomycetota</taxon>
        <taxon>Actinomycetes</taxon>
        <taxon>Kitasatosporales</taxon>
        <taxon>Streptomycetaceae</taxon>
        <taxon>Streptomyces</taxon>
    </lineage>
</organism>
<evidence type="ECO:0000256" key="3">
    <source>
        <dbReference type="SAM" id="MobiDB-lite"/>
    </source>
</evidence>
<dbReference type="InterPro" id="IPR050493">
    <property type="entry name" value="FAD-dep_Monooxygenase_BioMet"/>
</dbReference>
<keyword evidence="2 5" id="KW-0503">Monooxygenase</keyword>
<feature type="compositionally biased region" description="Polar residues" evidence="3">
    <location>
        <begin position="417"/>
        <end position="431"/>
    </location>
</feature>
<dbReference type="InterPro" id="IPR036188">
    <property type="entry name" value="FAD/NAD-bd_sf"/>
</dbReference>
<sequence>MTHALIVGGGIAGAVTAMSLHKAGIGSTVYESYPTGADDVGAFLVLFHNGLEALRTIDAHRPVLDVSFPAERVEMLSHTGDSLGIRPVSGRESSPGKAGKADKRGGAGRADEAGATDEGRSSAGGEVLGPRTLRRAALHRALHDEAARRGIRIEHAKRLVSAQTASDGRVTARFADGSSAGGDLLIGADGIHSVTRGLIDSQAPRPRHTGQTTVCGYAANVQPEAAPAPGTYRMIQGTRAFLGCTMAPGGEVWWFANTPGPELDRGQLATETPLQKARWREHVAGLFADDASPAADIVRATGDEIVASNAYDIASTPVWSRGPLIILGDAAHAAAPNAAQGASMAIEDSVVLAKCLRDLPGPGEAFAEFERLRRERVEAVVERSAQLNNRVVPGTRTGREQAEPGSAGPEASDPGGSPSSDRASEAASQGAPTRVPVAGTPRTGDANWLLHYRIDWETPAGAGHP</sequence>
<evidence type="ECO:0000259" key="4">
    <source>
        <dbReference type="Pfam" id="PF01494"/>
    </source>
</evidence>
<evidence type="ECO:0000313" key="6">
    <source>
        <dbReference type="Proteomes" id="UP001501447"/>
    </source>
</evidence>
<evidence type="ECO:0000256" key="2">
    <source>
        <dbReference type="ARBA" id="ARBA00023033"/>
    </source>
</evidence>
<feature type="region of interest" description="Disordered" evidence="3">
    <location>
        <begin position="388"/>
        <end position="444"/>
    </location>
</feature>
<dbReference type="Proteomes" id="UP001501447">
    <property type="component" value="Unassembled WGS sequence"/>
</dbReference>
<evidence type="ECO:0000313" key="5">
    <source>
        <dbReference type="EMBL" id="GAA2616817.1"/>
    </source>
</evidence>
<dbReference type="PANTHER" id="PTHR13789">
    <property type="entry name" value="MONOOXYGENASE"/>
    <property type="match status" value="1"/>
</dbReference>
<dbReference type="Gene3D" id="3.50.50.60">
    <property type="entry name" value="FAD/NAD(P)-binding domain"/>
    <property type="match status" value="1"/>
</dbReference>
<feature type="compositionally biased region" description="Basic and acidic residues" evidence="3">
    <location>
        <begin position="99"/>
        <end position="120"/>
    </location>
</feature>
<keyword evidence="6" id="KW-1185">Reference proteome</keyword>
<reference evidence="5 6" key="1">
    <citation type="journal article" date="2019" name="Int. J. Syst. Evol. Microbiol.">
        <title>The Global Catalogue of Microorganisms (GCM) 10K type strain sequencing project: providing services to taxonomists for standard genome sequencing and annotation.</title>
        <authorList>
            <consortium name="The Broad Institute Genomics Platform"/>
            <consortium name="The Broad Institute Genome Sequencing Center for Infectious Disease"/>
            <person name="Wu L."/>
            <person name="Ma J."/>
        </authorList>
    </citation>
    <scope>NUCLEOTIDE SEQUENCE [LARGE SCALE GENOMIC DNA]</scope>
    <source>
        <strain evidence="5 6">JCM 16373</strain>
    </source>
</reference>
<name>A0ABN3Q4R6_9ACTN</name>
<comment type="caution">
    <text evidence="5">The sequence shown here is derived from an EMBL/GenBank/DDBJ whole genome shotgun (WGS) entry which is preliminary data.</text>
</comment>
<dbReference type="EMBL" id="BAAARJ010000010">
    <property type="protein sequence ID" value="GAA2616817.1"/>
    <property type="molecule type" value="Genomic_DNA"/>
</dbReference>
<evidence type="ECO:0000256" key="1">
    <source>
        <dbReference type="ARBA" id="ARBA00023002"/>
    </source>
</evidence>
<dbReference type="Pfam" id="PF01494">
    <property type="entry name" value="FAD_binding_3"/>
    <property type="match status" value="1"/>
</dbReference>
<feature type="domain" description="FAD-binding" evidence="4">
    <location>
        <begin position="2"/>
        <end position="383"/>
    </location>
</feature>
<keyword evidence="1" id="KW-0560">Oxidoreductase</keyword>